<dbReference type="Gene3D" id="3.30.429.10">
    <property type="entry name" value="Macrophage Migration Inhibitory Factor"/>
    <property type="match status" value="1"/>
</dbReference>
<protein>
    <recommendedName>
        <fullName evidence="1">Tautomerase cis-CaaD-like domain-containing protein</fullName>
    </recommendedName>
</protein>
<proteinExistence type="predicted"/>
<evidence type="ECO:0000259" key="1">
    <source>
        <dbReference type="Pfam" id="PF14832"/>
    </source>
</evidence>
<feature type="domain" description="Tautomerase cis-CaaD-like" evidence="1">
    <location>
        <begin position="1"/>
        <end position="100"/>
    </location>
</feature>
<dbReference type="InterPro" id="IPR028116">
    <property type="entry name" value="Cis-CaaD-like"/>
</dbReference>
<dbReference type="OrthoDB" id="9981319at2759"/>
<dbReference type="EMBL" id="MU004309">
    <property type="protein sequence ID" value="KAF2659153.1"/>
    <property type="molecule type" value="Genomic_DNA"/>
</dbReference>
<evidence type="ECO:0000313" key="3">
    <source>
        <dbReference type="Proteomes" id="UP000799324"/>
    </source>
</evidence>
<dbReference type="InterPro" id="IPR014347">
    <property type="entry name" value="Tautomerase/MIF_sf"/>
</dbReference>
<name>A0A6A6TJK6_9PLEO</name>
<dbReference type="SUPFAM" id="SSF55331">
    <property type="entry name" value="Tautomerase/MIF"/>
    <property type="match status" value="1"/>
</dbReference>
<reference evidence="2" key="1">
    <citation type="journal article" date="2020" name="Stud. Mycol.">
        <title>101 Dothideomycetes genomes: a test case for predicting lifestyles and emergence of pathogens.</title>
        <authorList>
            <person name="Haridas S."/>
            <person name="Albert R."/>
            <person name="Binder M."/>
            <person name="Bloem J."/>
            <person name="Labutti K."/>
            <person name="Salamov A."/>
            <person name="Andreopoulos B."/>
            <person name="Baker S."/>
            <person name="Barry K."/>
            <person name="Bills G."/>
            <person name="Bluhm B."/>
            <person name="Cannon C."/>
            <person name="Castanera R."/>
            <person name="Culley D."/>
            <person name="Daum C."/>
            <person name="Ezra D."/>
            <person name="Gonzalez J."/>
            <person name="Henrissat B."/>
            <person name="Kuo A."/>
            <person name="Liang C."/>
            <person name="Lipzen A."/>
            <person name="Lutzoni F."/>
            <person name="Magnuson J."/>
            <person name="Mondo S."/>
            <person name="Nolan M."/>
            <person name="Ohm R."/>
            <person name="Pangilinan J."/>
            <person name="Park H.-J."/>
            <person name="Ramirez L."/>
            <person name="Alfaro M."/>
            <person name="Sun H."/>
            <person name="Tritt A."/>
            <person name="Yoshinaga Y."/>
            <person name="Zwiers L.-H."/>
            <person name="Turgeon B."/>
            <person name="Goodwin S."/>
            <person name="Spatafora J."/>
            <person name="Crous P."/>
            <person name="Grigoriev I."/>
        </authorList>
    </citation>
    <scope>NUCLEOTIDE SEQUENCE</scope>
    <source>
        <strain evidence="2">CBS 122681</strain>
    </source>
</reference>
<gene>
    <name evidence="2" type="ORF">K491DRAFT_216495</name>
</gene>
<dbReference type="Pfam" id="PF14832">
    <property type="entry name" value="Tautomerase_3"/>
    <property type="match status" value="1"/>
</dbReference>
<accession>A0A6A6TJK6</accession>
<dbReference type="AlphaFoldDB" id="A0A6A6TJK6"/>
<organism evidence="2 3">
    <name type="scientific">Lophiostoma macrostomum CBS 122681</name>
    <dbReference type="NCBI Taxonomy" id="1314788"/>
    <lineage>
        <taxon>Eukaryota</taxon>
        <taxon>Fungi</taxon>
        <taxon>Dikarya</taxon>
        <taxon>Ascomycota</taxon>
        <taxon>Pezizomycotina</taxon>
        <taxon>Dothideomycetes</taxon>
        <taxon>Pleosporomycetidae</taxon>
        <taxon>Pleosporales</taxon>
        <taxon>Lophiostomataceae</taxon>
        <taxon>Lophiostoma</taxon>
    </lineage>
</organism>
<evidence type="ECO:0000313" key="2">
    <source>
        <dbReference type="EMBL" id="KAF2659153.1"/>
    </source>
</evidence>
<sequence>MPHYAVHTSITLTNAQRQALATGLTDLHSSTFSAPPLFVNVTFHDSAPTFVAGRAAQTNYIHAFIRPRPLAASTLSDLTNAVTELWDKTVLRPRYEADGTSGEAEGSAHPRGSLLEPYALHNVFVMQTISGGAEQGFILPQAGGSGDGDWLKENMGEFEARAKGGDEGMKELLEWVEARKDRGSASIG</sequence>
<keyword evidence="3" id="KW-1185">Reference proteome</keyword>
<dbReference type="Proteomes" id="UP000799324">
    <property type="component" value="Unassembled WGS sequence"/>
</dbReference>